<dbReference type="EMBL" id="QRAL01000076">
    <property type="protein sequence ID" value="RSU45608.1"/>
    <property type="molecule type" value="Genomic_DNA"/>
</dbReference>
<evidence type="ECO:0000313" key="4">
    <source>
        <dbReference type="EMBL" id="KEZ14780.1"/>
    </source>
</evidence>
<dbReference type="InterPro" id="IPR004437">
    <property type="entry name" value="ParB/RepB/Spo0J"/>
</dbReference>
<dbReference type="GO" id="GO:0005694">
    <property type="term" value="C:chromosome"/>
    <property type="evidence" value="ECO:0007669"/>
    <property type="project" value="TreeGrafter"/>
</dbReference>
<reference evidence="5 9" key="2">
    <citation type="submission" date="2016-02" db="EMBL/GenBank/DDBJ databases">
        <authorList>
            <person name="Wen L."/>
            <person name="He K."/>
            <person name="Yang H."/>
        </authorList>
    </citation>
    <scope>NUCLEOTIDE SEQUENCE [LARGE SCALE GENOMIC DNA]</scope>
    <source>
        <strain evidence="5 9">CD09_2</strain>
    </source>
</reference>
<dbReference type="GO" id="GO:0003677">
    <property type="term" value="F:DNA binding"/>
    <property type="evidence" value="ECO:0007669"/>
    <property type="project" value="InterPro"/>
</dbReference>
<dbReference type="SUPFAM" id="SSF110849">
    <property type="entry name" value="ParB/Sulfiredoxin"/>
    <property type="match status" value="1"/>
</dbReference>
<evidence type="ECO:0000313" key="8">
    <source>
        <dbReference type="Proteomes" id="UP000028534"/>
    </source>
</evidence>
<dbReference type="SUPFAM" id="SSF109709">
    <property type="entry name" value="KorB DNA-binding domain-like"/>
    <property type="match status" value="1"/>
</dbReference>
<reference evidence="4 8" key="1">
    <citation type="submission" date="2014-03" db="EMBL/GenBank/DDBJ databases">
        <title>Genome sequence of Sphingobium yanoikuyae B1.</title>
        <authorList>
            <person name="Gan H.M."/>
            <person name="Gan H.Y."/>
            <person name="Savka M.A."/>
        </authorList>
    </citation>
    <scope>NUCLEOTIDE SEQUENCE [LARGE SCALE GENOMIC DNA]</scope>
    <source>
        <strain evidence="4 8">B1</strain>
    </source>
</reference>
<geneLocation type="plasmid" evidence="11">
    <name>p-a-sy</name>
</geneLocation>
<geneLocation type="plasmid" evidence="6">
    <name>p-A-Sy</name>
</geneLocation>
<dbReference type="EMBL" id="CP053022">
    <property type="protein sequence ID" value="QJR05656.1"/>
    <property type="molecule type" value="Genomic_DNA"/>
</dbReference>
<dbReference type="Proteomes" id="UP000502611">
    <property type="component" value="Plasmid p-A-Sy"/>
</dbReference>
<name>A0A084E9Y8_SPHYA</name>
<dbReference type="Proteomes" id="UP000287401">
    <property type="component" value="Unassembled WGS sequence"/>
</dbReference>
<dbReference type="Pfam" id="PF18090">
    <property type="entry name" value="SoPB_HTH"/>
    <property type="match status" value="1"/>
</dbReference>
<evidence type="ECO:0000313" key="6">
    <source>
        <dbReference type="EMBL" id="QJR05656.1"/>
    </source>
</evidence>
<accession>A0A084E9Y8</accession>
<dbReference type="OrthoDB" id="7190674at2"/>
<dbReference type="PANTHER" id="PTHR33375">
    <property type="entry name" value="CHROMOSOME-PARTITIONING PROTEIN PARB-RELATED"/>
    <property type="match status" value="1"/>
</dbReference>
<protein>
    <submittedName>
        <fullName evidence="5">Chromosome partitioning protein</fullName>
    </submittedName>
    <submittedName>
        <fullName evidence="4">ParB-like protein</fullName>
    </submittedName>
    <submittedName>
        <fullName evidence="6">ParB/RepB/Spo0J family partition protein</fullName>
    </submittedName>
</protein>
<feature type="domain" description="ParB-like N-terminal" evidence="3">
    <location>
        <begin position="72"/>
        <end position="172"/>
    </location>
</feature>
<comment type="similarity">
    <text evidence="1">Belongs to the ParB family.</text>
</comment>
<dbReference type="Pfam" id="PF02195">
    <property type="entry name" value="ParB_N"/>
    <property type="match status" value="1"/>
</dbReference>
<reference evidence="6 11" key="4">
    <citation type="submission" date="2020-04" db="EMBL/GenBank/DDBJ databases">
        <title>The Whole Genome Analysis of High salt-tolerant Sphingobium yanoikuyae YC-XJ2 with Aryl organophosphorus flame retardants (aryl-OPFRs)-degrading capacity and characteristics of Related phosphotriesterase.</title>
        <authorList>
            <person name="Li X."/>
        </authorList>
    </citation>
    <scope>NUCLEOTIDE SEQUENCE [LARGE SCALE GENOMIC DNA]</scope>
    <source>
        <strain evidence="6 11">YC-XJ2</strain>
        <plasmid evidence="11">p-a-sy</plasmid>
        <plasmid evidence="6">p-A-Sy</plasmid>
    </source>
</reference>
<evidence type="ECO:0000313" key="10">
    <source>
        <dbReference type="Proteomes" id="UP000287401"/>
    </source>
</evidence>
<dbReference type="EMBL" id="JGVR01000047">
    <property type="protein sequence ID" value="KEZ14780.1"/>
    <property type="molecule type" value="Genomic_DNA"/>
</dbReference>
<dbReference type="EMBL" id="LSTR01000093">
    <property type="protein sequence ID" value="OAH36808.1"/>
    <property type="molecule type" value="Genomic_DNA"/>
</dbReference>
<evidence type="ECO:0000313" key="7">
    <source>
        <dbReference type="EMBL" id="RSU45608.1"/>
    </source>
</evidence>
<dbReference type="PATRIC" id="fig|13690.10.peg.4830"/>
<dbReference type="InterPro" id="IPR003115">
    <property type="entry name" value="ParB_N"/>
</dbReference>
<feature type="region of interest" description="Disordered" evidence="2">
    <location>
        <begin position="291"/>
        <end position="312"/>
    </location>
</feature>
<dbReference type="InterPro" id="IPR050336">
    <property type="entry name" value="Chromosome_partition/occlusion"/>
</dbReference>
<dbReference type="Proteomes" id="UP000077262">
    <property type="component" value="Unassembled WGS sequence"/>
</dbReference>
<dbReference type="eggNOG" id="COG1475">
    <property type="taxonomic scope" value="Bacteria"/>
</dbReference>
<evidence type="ECO:0000259" key="3">
    <source>
        <dbReference type="SMART" id="SM00470"/>
    </source>
</evidence>
<gene>
    <name evidence="5" type="ORF">AX777_25540</name>
    <name evidence="4" type="ORF">CP98_04685</name>
    <name evidence="7" type="ORF">DAH51_27420</name>
    <name evidence="6" type="ORF">HH800_25625</name>
</gene>
<dbReference type="RefSeq" id="WP_026109382.1">
    <property type="nucleotide sequence ID" value="NZ_CAUUIR010000042.1"/>
</dbReference>
<dbReference type="Proteomes" id="UP000028534">
    <property type="component" value="Unassembled WGS sequence"/>
</dbReference>
<dbReference type="PANTHER" id="PTHR33375:SF1">
    <property type="entry name" value="CHROMOSOME-PARTITIONING PROTEIN PARB-RELATED"/>
    <property type="match status" value="1"/>
</dbReference>
<feature type="region of interest" description="Disordered" evidence="2">
    <location>
        <begin position="29"/>
        <end position="51"/>
    </location>
</feature>
<dbReference type="InterPro" id="IPR036086">
    <property type="entry name" value="ParB/Sulfiredoxin_sf"/>
</dbReference>
<dbReference type="SMART" id="SM00470">
    <property type="entry name" value="ParB"/>
    <property type="match status" value="1"/>
</dbReference>
<proteinExistence type="inferred from homology"/>
<organism evidence="4 8">
    <name type="scientific">Sphingobium yanoikuyae</name>
    <name type="common">Sphingomonas yanoikuyae</name>
    <dbReference type="NCBI Taxonomy" id="13690"/>
    <lineage>
        <taxon>Bacteria</taxon>
        <taxon>Pseudomonadati</taxon>
        <taxon>Pseudomonadota</taxon>
        <taxon>Alphaproteobacteria</taxon>
        <taxon>Sphingomonadales</taxon>
        <taxon>Sphingomonadaceae</taxon>
        <taxon>Sphingobium</taxon>
    </lineage>
</organism>
<evidence type="ECO:0000256" key="2">
    <source>
        <dbReference type="SAM" id="MobiDB-lite"/>
    </source>
</evidence>
<keyword evidence="6" id="KW-0614">Plasmid</keyword>
<evidence type="ECO:0000313" key="5">
    <source>
        <dbReference type="EMBL" id="OAH36808.1"/>
    </source>
</evidence>
<sequence>MSSAGGRRRSLLASAIDSLDIMAPVHEQGSAAVAPAPSSPAPTRQEAATPSFLERRGVAFDEIARTVKRPTIRIRPDECTVWPGNARDYASLSHERCASLIDSIKEENGNREPVVIRRTQDGEKPYELIVGTRRHFSVAWLRANNHAQIDLIARIETLDDEGAFRLADIENREREDVSDVERARNYQHAVGAYYGGVRAHMAERLAIGKQNLHNLLQLAELPQEVVDAFATLSDLKVRHGMKLSPLLKQPTLRDAIMAEAKIISAEQNRRRRAGEPMIDGPQVLQRLAAANARPATKAAPRHRSSLSTSKGEEFGQIVADSRIKGMTLTINPRGKLDIDEILEALRPVIEGAKFTSR</sequence>
<dbReference type="GO" id="GO:0007059">
    <property type="term" value="P:chromosome segregation"/>
    <property type="evidence" value="ECO:0007669"/>
    <property type="project" value="TreeGrafter"/>
</dbReference>
<dbReference type="STRING" id="13690.AX777_25540"/>
<reference evidence="7 10" key="3">
    <citation type="submission" date="2018-07" db="EMBL/GenBank/DDBJ databases">
        <title>Genomic and Epidemiologic Investigation of an Indolent Hospital Outbreak.</title>
        <authorList>
            <person name="Johnson R.C."/>
            <person name="Deming C."/>
            <person name="Conlan S."/>
            <person name="Zellmer C.J."/>
            <person name="Michelin A.V."/>
            <person name="Lee-Lin S."/>
            <person name="Thomas P.J."/>
            <person name="Park M."/>
            <person name="Weingarten R.A."/>
            <person name="Less J."/>
            <person name="Dekker J.P."/>
            <person name="Frank K.M."/>
            <person name="Musser K.A."/>
            <person name="Mcquiston J.R."/>
            <person name="Henderson D.K."/>
            <person name="Lau A.F."/>
            <person name="Palmore T.N."/>
            <person name="Segre J.A."/>
        </authorList>
    </citation>
    <scope>NUCLEOTIDE SEQUENCE [LARGE SCALE GENOMIC DNA]</scope>
    <source>
        <strain evidence="7 10">SK-NIH.Env6_1116</strain>
    </source>
</reference>
<dbReference type="Gene3D" id="3.90.1530.30">
    <property type="match status" value="1"/>
</dbReference>
<evidence type="ECO:0000313" key="9">
    <source>
        <dbReference type="Proteomes" id="UP000077262"/>
    </source>
</evidence>
<evidence type="ECO:0000313" key="11">
    <source>
        <dbReference type="Proteomes" id="UP000502611"/>
    </source>
</evidence>
<evidence type="ECO:0000256" key="1">
    <source>
        <dbReference type="ARBA" id="ARBA00006295"/>
    </source>
</evidence>
<dbReference type="Gene3D" id="1.10.10.2830">
    <property type="match status" value="1"/>
</dbReference>
<dbReference type="AlphaFoldDB" id="A0A084E9Y8"/>
<dbReference type="InterPro" id="IPR040873">
    <property type="entry name" value="SoPB_HTH"/>
</dbReference>
<dbReference type="NCBIfam" id="TIGR00180">
    <property type="entry name" value="parB_part"/>
    <property type="match status" value="1"/>
</dbReference>